<dbReference type="PANTHER" id="PTHR23419:SF8">
    <property type="entry name" value="FI09726P"/>
    <property type="match status" value="1"/>
</dbReference>
<keyword evidence="3" id="KW-1185">Reference proteome</keyword>
<gene>
    <name evidence="2" type="ORF">BLA29_000740</name>
</gene>
<dbReference type="GO" id="GO:0010038">
    <property type="term" value="P:response to metal ion"/>
    <property type="evidence" value="ECO:0007669"/>
    <property type="project" value="InterPro"/>
</dbReference>
<evidence type="ECO:0000313" key="3">
    <source>
        <dbReference type="Proteomes" id="UP000194236"/>
    </source>
</evidence>
<protein>
    <recommendedName>
        <fullName evidence="4">CutA-like protein</fullName>
    </recommendedName>
</protein>
<dbReference type="Pfam" id="PF03091">
    <property type="entry name" value="CutA1"/>
    <property type="match status" value="1"/>
</dbReference>
<dbReference type="EMBL" id="MUJZ01034749">
    <property type="protein sequence ID" value="OTF77013.1"/>
    <property type="molecule type" value="Genomic_DNA"/>
</dbReference>
<name>A0A1Y3BAU6_EURMA</name>
<dbReference type="InterPro" id="IPR011322">
    <property type="entry name" value="N-reg_PII-like_a/b"/>
</dbReference>
<comment type="similarity">
    <text evidence="1">Belongs to the CutA family.</text>
</comment>
<comment type="caution">
    <text evidence="2">The sequence shown here is derived from an EMBL/GenBank/DDBJ whole genome shotgun (WGS) entry which is preliminary data.</text>
</comment>
<dbReference type="PANTHER" id="PTHR23419">
    <property type="entry name" value="DIVALENT CATION TOLERANCE CUTA-RELATED"/>
    <property type="match status" value="1"/>
</dbReference>
<dbReference type="InterPro" id="IPR004323">
    <property type="entry name" value="Ion_tolerance_CutA"/>
</dbReference>
<dbReference type="Gene3D" id="3.30.70.120">
    <property type="match status" value="1"/>
</dbReference>
<evidence type="ECO:0008006" key="4">
    <source>
        <dbReference type="Google" id="ProtNLM"/>
    </source>
</evidence>
<dbReference type="SUPFAM" id="SSF54913">
    <property type="entry name" value="GlnB-like"/>
    <property type="match status" value="1"/>
</dbReference>
<accession>A0A1Y3BAU6</accession>
<proteinExistence type="inferred from homology"/>
<sequence length="121" mass="13868">MAAEFSILYVTFPNMELGRKIAHELLEKRLASFINLIPSMMTMYQANNKIKQNNETEQIDSEILMMAKIRSALASNILELVDRLHPYDLPEMYTVRVGVSCIDQMNGTLRQYLDGNLAKNI</sequence>
<organism evidence="2 3">
    <name type="scientific">Euroglyphus maynei</name>
    <name type="common">Mayne's house dust mite</name>
    <dbReference type="NCBI Taxonomy" id="6958"/>
    <lineage>
        <taxon>Eukaryota</taxon>
        <taxon>Metazoa</taxon>
        <taxon>Ecdysozoa</taxon>
        <taxon>Arthropoda</taxon>
        <taxon>Chelicerata</taxon>
        <taxon>Arachnida</taxon>
        <taxon>Acari</taxon>
        <taxon>Acariformes</taxon>
        <taxon>Sarcoptiformes</taxon>
        <taxon>Astigmata</taxon>
        <taxon>Psoroptidia</taxon>
        <taxon>Analgoidea</taxon>
        <taxon>Pyroglyphidae</taxon>
        <taxon>Pyroglyphinae</taxon>
        <taxon>Euroglyphus</taxon>
    </lineage>
</organism>
<evidence type="ECO:0000256" key="1">
    <source>
        <dbReference type="ARBA" id="ARBA00010169"/>
    </source>
</evidence>
<reference evidence="2 3" key="1">
    <citation type="submission" date="2017-03" db="EMBL/GenBank/DDBJ databases">
        <title>Genome Survey of Euroglyphus maynei.</title>
        <authorList>
            <person name="Arlian L.G."/>
            <person name="Morgan M.S."/>
            <person name="Rider S.D."/>
        </authorList>
    </citation>
    <scope>NUCLEOTIDE SEQUENCE [LARGE SCALE GENOMIC DNA]</scope>
    <source>
        <strain evidence="2">Arlian Lab</strain>
        <tissue evidence="2">Whole body</tissue>
    </source>
</reference>
<evidence type="ECO:0000313" key="2">
    <source>
        <dbReference type="EMBL" id="OTF77013.1"/>
    </source>
</evidence>
<dbReference type="GO" id="GO:0005507">
    <property type="term" value="F:copper ion binding"/>
    <property type="evidence" value="ECO:0007669"/>
    <property type="project" value="TreeGrafter"/>
</dbReference>
<dbReference type="Proteomes" id="UP000194236">
    <property type="component" value="Unassembled WGS sequence"/>
</dbReference>
<dbReference type="InterPro" id="IPR015867">
    <property type="entry name" value="N-reg_PII/ATP_PRibTrfase_C"/>
</dbReference>
<dbReference type="OrthoDB" id="2017693at2759"/>
<dbReference type="AlphaFoldDB" id="A0A1Y3BAU6"/>